<proteinExistence type="predicted"/>
<evidence type="ECO:0000313" key="3">
    <source>
        <dbReference type="Proteomes" id="UP000053372"/>
    </source>
</evidence>
<protein>
    <recommendedName>
        <fullName evidence="4">DUF4352 domain-containing protein</fullName>
    </recommendedName>
</protein>
<organism evidence="2 3">
    <name type="scientific">Mastigocoleus testarum BC008</name>
    <dbReference type="NCBI Taxonomy" id="371196"/>
    <lineage>
        <taxon>Bacteria</taxon>
        <taxon>Bacillati</taxon>
        <taxon>Cyanobacteriota</taxon>
        <taxon>Cyanophyceae</taxon>
        <taxon>Nostocales</taxon>
        <taxon>Hapalosiphonaceae</taxon>
        <taxon>Mastigocoleus</taxon>
    </lineage>
</organism>
<dbReference type="RefSeq" id="WP_027845848.1">
    <property type="nucleotide sequence ID" value="NZ_LMTZ01000110.1"/>
</dbReference>
<sequence length="194" mass="21389">MKKIIASIAALGLWIHSSGVANAKQATAPIVSKNTANNSLTNNSSNISNASLSYSSNDEQLIAQSVARLNFSWRIAPFELAAVGMSIILKGKKSDFDALARLLASGHDLYVVRVRLHNTGNLPLRVYPQNIKVYYRNGSTSVIPVPDYRFLQPDILRPGYYIDKPVLFIAPSGLNLLRDVRMGYRDSSIRVINN</sequence>
<dbReference type="AlphaFoldDB" id="A0A0V7ZLV1"/>
<accession>A0A0V7ZLV1</accession>
<dbReference type="EMBL" id="LMTZ01000110">
    <property type="protein sequence ID" value="KST65215.1"/>
    <property type="molecule type" value="Genomic_DNA"/>
</dbReference>
<comment type="caution">
    <text evidence="2">The sequence shown here is derived from an EMBL/GenBank/DDBJ whole genome shotgun (WGS) entry which is preliminary data.</text>
</comment>
<feature type="chain" id="PRO_5006890129" description="DUF4352 domain-containing protein" evidence="1">
    <location>
        <begin position="24"/>
        <end position="194"/>
    </location>
</feature>
<name>A0A0V7ZLV1_9CYAN</name>
<evidence type="ECO:0000313" key="2">
    <source>
        <dbReference type="EMBL" id="KST65215.1"/>
    </source>
</evidence>
<reference evidence="2 3" key="1">
    <citation type="journal article" date="2015" name="Genome Announc.">
        <title>Draft Genome of the Euendolithic (true boring) Cyanobacterium Mastigocoleus testarum strain BC008.</title>
        <authorList>
            <person name="Guida B.S."/>
            <person name="Garcia-Pichel F."/>
        </authorList>
    </citation>
    <scope>NUCLEOTIDE SEQUENCE [LARGE SCALE GENOMIC DNA]</scope>
    <source>
        <strain evidence="2 3">BC008</strain>
    </source>
</reference>
<feature type="signal peptide" evidence="1">
    <location>
        <begin position="1"/>
        <end position="23"/>
    </location>
</feature>
<evidence type="ECO:0008006" key="4">
    <source>
        <dbReference type="Google" id="ProtNLM"/>
    </source>
</evidence>
<gene>
    <name evidence="2" type="ORF">BC008_20675</name>
</gene>
<keyword evidence="1" id="KW-0732">Signal</keyword>
<dbReference type="OrthoDB" id="513072at2"/>
<evidence type="ECO:0000256" key="1">
    <source>
        <dbReference type="SAM" id="SignalP"/>
    </source>
</evidence>
<dbReference type="Proteomes" id="UP000053372">
    <property type="component" value="Unassembled WGS sequence"/>
</dbReference>
<keyword evidence="3" id="KW-1185">Reference proteome</keyword>